<proteinExistence type="predicted"/>
<sequence length="261" mass="28342">MTVRDDIAVTPLDEAAVDLREARFAIYYAPPSDSAWWYEGSRWLGRDAQSGAPCDAPAVPGLSQSLHGLTIDARRYGWHATLKPPMRLRDGAGVSDLRAAAMAVAARHRGFDVSVHAALLGAKEDGTRGFMALRPAHGQAAREAIDALAHDCVTSLDALRMPATPDELAQRRATGLTPRQDALLQRWGYPFVGEEFRFHMTLSDRVGDSDATAIRAWWAPRVAALGPLPVNDIAIFVQARAGEPFHLAQRIALRASMGDEA</sequence>
<organism evidence="1 2">
    <name type="scientific">Pandoraea terrae</name>
    <dbReference type="NCBI Taxonomy" id="1537710"/>
    <lineage>
        <taxon>Bacteria</taxon>
        <taxon>Pseudomonadati</taxon>
        <taxon>Pseudomonadota</taxon>
        <taxon>Betaproteobacteria</taxon>
        <taxon>Burkholderiales</taxon>
        <taxon>Burkholderiaceae</taxon>
        <taxon>Pandoraea</taxon>
    </lineage>
</organism>
<name>A0A5E4WHM5_9BURK</name>
<dbReference type="OrthoDB" id="5801437at2"/>
<protein>
    <recommendedName>
        <fullName evidence="3">Phosphonate metabolism protein</fullName>
    </recommendedName>
</protein>
<accession>A0A5E4WHM5</accession>
<evidence type="ECO:0000313" key="2">
    <source>
        <dbReference type="Proteomes" id="UP000414233"/>
    </source>
</evidence>
<dbReference type="Pfam" id="PF06299">
    <property type="entry name" value="DUF1045"/>
    <property type="match status" value="1"/>
</dbReference>
<dbReference type="AlphaFoldDB" id="A0A5E4WHM5"/>
<reference evidence="1 2" key="1">
    <citation type="submission" date="2019-08" db="EMBL/GenBank/DDBJ databases">
        <authorList>
            <person name="Peeters C."/>
        </authorList>
    </citation>
    <scope>NUCLEOTIDE SEQUENCE [LARGE SCALE GENOMIC DNA]</scope>
    <source>
        <strain evidence="1 2">LMG 30175</strain>
    </source>
</reference>
<dbReference type="EMBL" id="CABPRZ010000012">
    <property type="protein sequence ID" value="VVE22535.1"/>
    <property type="molecule type" value="Genomic_DNA"/>
</dbReference>
<dbReference type="RefSeq" id="WP_150697980.1">
    <property type="nucleotide sequence ID" value="NZ_CABPRZ010000012.1"/>
</dbReference>
<evidence type="ECO:0008006" key="3">
    <source>
        <dbReference type="Google" id="ProtNLM"/>
    </source>
</evidence>
<dbReference type="Proteomes" id="UP000414233">
    <property type="component" value="Unassembled WGS sequence"/>
</dbReference>
<evidence type="ECO:0000313" key="1">
    <source>
        <dbReference type="EMBL" id="VVE22535.1"/>
    </source>
</evidence>
<dbReference type="InterPro" id="IPR009389">
    <property type="entry name" value="DUF1045"/>
</dbReference>
<gene>
    <name evidence="1" type="ORF">PTE30175_03135</name>
</gene>
<keyword evidence="2" id="KW-1185">Reference proteome</keyword>